<comment type="caution">
    <text evidence="6">The sequence shown here is derived from an EMBL/GenBank/DDBJ whole genome shotgun (WGS) entry which is preliminary data.</text>
</comment>
<keyword evidence="4" id="KW-1133">Transmembrane helix</keyword>
<feature type="region of interest" description="Disordered" evidence="3">
    <location>
        <begin position="1327"/>
        <end position="1350"/>
    </location>
</feature>
<keyword evidence="2" id="KW-0175">Coiled coil</keyword>
<keyword evidence="4" id="KW-0812">Transmembrane</keyword>
<dbReference type="CDD" id="cd00130">
    <property type="entry name" value="PAS"/>
    <property type="match status" value="1"/>
</dbReference>
<proteinExistence type="predicted"/>
<dbReference type="Gene3D" id="3.30.450.20">
    <property type="entry name" value="PAS domain"/>
    <property type="match status" value="1"/>
</dbReference>
<evidence type="ECO:0000256" key="4">
    <source>
        <dbReference type="SAM" id="Phobius"/>
    </source>
</evidence>
<evidence type="ECO:0000256" key="2">
    <source>
        <dbReference type="SAM" id="Coils"/>
    </source>
</evidence>
<dbReference type="Gene3D" id="1.25.40.20">
    <property type="entry name" value="Ankyrin repeat-containing domain"/>
    <property type="match status" value="2"/>
</dbReference>
<feature type="region of interest" description="Disordered" evidence="3">
    <location>
        <begin position="2438"/>
        <end position="2478"/>
    </location>
</feature>
<feature type="transmembrane region" description="Helical" evidence="4">
    <location>
        <begin position="161"/>
        <end position="180"/>
    </location>
</feature>
<feature type="region of interest" description="Disordered" evidence="3">
    <location>
        <begin position="192"/>
        <end position="215"/>
    </location>
</feature>
<evidence type="ECO:0000256" key="3">
    <source>
        <dbReference type="SAM" id="MobiDB-lite"/>
    </source>
</evidence>
<gene>
    <name evidence="6" type="ORF">FGO68_gene14272</name>
</gene>
<feature type="compositionally biased region" description="Basic residues" evidence="3">
    <location>
        <begin position="1901"/>
        <end position="1917"/>
    </location>
</feature>
<feature type="region of interest" description="Disordered" evidence="3">
    <location>
        <begin position="1"/>
        <end position="42"/>
    </location>
</feature>
<feature type="region of interest" description="Disordered" evidence="3">
    <location>
        <begin position="609"/>
        <end position="643"/>
    </location>
</feature>
<name>A0A8J8TB24_HALGN</name>
<sequence length="2556" mass="290526">MIKRQSATYDATNSYLSTGGSADGKGSKNSINYNSMNSQGSEQIARQALDEQQRQLDRIEAAKRFSEMNRLQSAINLNSTLEEAPWSQYIDDQENDQRELEELIISATELGGNKSMGMSNDSQGGWVNAKIFDQIRRAFFGRLYKLNHVLLDFQAVSSISYHLMLFIEFVQILYFAFYNYSFLVEFVSSTSADSNSDSASNSTETGTTNTSTTHKTQSASINLSLEGEFTSGNSFKIDSYLMWANFELFSLDSQSFEGFLAIYTTLGVIFYVFLIFLFAMANRLFRASMMDEIKDSTQFAVKVCSVIMALYLFVLQMPFESILFQGYLCDEELTSEAMLIPGISCDGLTHKILQVTSTITIIAYFIFLYIQSHLYNSSNLETTLPWTSLDRDLPILRLMWKLLISCSFTFDKVRKLGDYTKLAIAGFGAIISIKRLSYSLILDKTVYYAASFYDLFVSQIFLHLAFNNLGGLAMSVNKFIYMITMTISFSVAAILIAEKIRQIQIYKEKARVGENIQAKSPMMAQHVIHKMLMLIRSKEQTENVIMNGLIINHFEQCIQEACICQDLISDFDSKVYQFYNSQEIVQAEHARRLRAKYLREDLDEGAQQTIKNSGKKGLQDRQETIGQSPGGDEDMKNFTRKSSKDVTQDTIRYSVNLDVEISALNNNKGSNLPFHPIIGHSTTITNVQELQSIQLNSNSALLHAVFEIPSHVAGSAGGSDLLQPPKDSSASLNFGMQKQSPALSGAVPPTANLNKVNHHATTVPINPSGKLSTTISNLVTVTPIQEAGSQKGAKTSDDSVSNVTGALHIYEGHQMRYGLIDEAEIEKKERNLRYRFLVLYVDKAIKTFPKSVDLRIHSSNIHCFKLDNEFKATFELMKCERDLPQNFQSRFFLFRRRLLIERNLFERSQSYVSEGNSVNSYSVYNFEKLYQRFTKFSYLAANSALNFWRELLKKNIESQVLIDRGSEISRIHTKIKEIANEIVRLNPNDIKFLLGYAAFLWQIVHIEQEAQFVFDKAFQLYQRLPTTGSGSDISGGMFPQTQEKGNFGQNSAVSIVIVALSAEEVGRIIHVSDEMQRALGHKRQNLIGKNISTITPTPIAIVHDRFLTNFLETAKSTMLNQSRQLFAMTADGYLRPIQVLLQLYPQMQERITILGFIQTIEKLDGIVPPKSVDLPEELFHSQTHHYLMTDKCGNVNCISEGLKDIGLNSKFFMISNSKFKSLNIEGLFGLDFTLPETYEILMSEGVVTQIDTSNILDHVNIESISQEETMQAIERQGIYNIHIQLKRYIFDARFSVVDLYRIILLPANPRSWQGGSLEYDLKSNKRNSMQENKESNAKESLAAPSQSYSDSKLGISSMSSASSRSSSSSKVSYSTVIQEFKNAIGQRSTPRHLKKLNWILIFIILMTITCSSIDYSMKLSYLQAESAITDLLVHSQSRSVRFVQLMQNIRSLINIANSLEFSQYSDPKLGKFDRFDFLKIQIMNQATEVYELMNYFSQQRSQYDSGELTNFESAMITAYRMTTTGEVVDYDLHFKMAFDMYLNKIFSFNASTQSDLQFKDFVIKSAPFMDSVYLNMTDINVTRSEQDVSYMLLNGIRVILYKTHEVEDYLHEIVTELSLKHDKTEFLLIMLSGLALCTTMLVLIVQKIANTDRSNKEILSIFALLSIDEIDRIYGICDKYIDRLDNHEIQSREGGDEYGKANSVKSNEDNALVGKKIPRKSGIAERILVEHMTQNQIASNQAFQAGGDLNNEELKEGEDDSRFNDSSMLNSSHNIGKVRNPIIRKEKFQISRREYYAIMIQRALSIMREEELFQEKAHMEREQLQAEIEKFQKGRVTKDKMRIFGLSRRKGRNKYFEDNLKKHPKKEEKKRAQIAKPEKSPPKGKGKSSGQKNNTLEIKANGKKGKRQLPGDKKKKKGEKEKVDPDSSRRNLNGVDPDQSADYDEQVSSDSSARGGDVDMTADFDIDGNDIQKGHKGSKQQALSPEDEQMREEIDFFEQRKAMLRTISQDRVRKCWNAVFLSFFLLLSFFAYFFYSYFYHAASLSTLNNIQLHSPAFFKRFEHISLQYQFIREKIVTQVLDNSLMDFRLPANPIMTKTADGQPIPIGMYYHEVSMQGENEIQRLKTQNPSYLGPLLRFVNLLDTDQFCETIFNINAIQVADNTNSISKLSTAQLQKILAESYTVEVLNDIPIILALQQDNMVRLKELKDQGYEFGNPDYDYRYPLHIAAHRGNLEVVKFLASTGIDLSPVDRWGVTPLSESVIYPDVYNFLKNSGAKLGEPRENFVSQKVVLTDNQYRLFFAAFYNDIAMMNALKQIGWDVNIQDRTQRTPLQVAASEGNVEAVLRLLASGANLQNIDARGNDPLDDAIREKQPTVLELLIEKALLKDQCKTFENNLFSKGFSSTIGVFNRKFSDVQITLEDTPNKKNLVALLGGKVSSTNQNNQTTTSSTNNKSNTTTKTNSTSANATSNNASSASDSTYLASQSDTTQRVMQVFFSSQELYIRQVIALLYMRRRFIENLKEEVIHSRGILNLVPERFFRENQNEVEKVIKMITR</sequence>
<dbReference type="SUPFAM" id="SSF48403">
    <property type="entry name" value="Ankyrin repeat"/>
    <property type="match status" value="1"/>
</dbReference>
<dbReference type="PROSITE" id="PS50297">
    <property type="entry name" value="ANK_REP_REGION"/>
    <property type="match status" value="2"/>
</dbReference>
<dbReference type="SUPFAM" id="SSF55785">
    <property type="entry name" value="PYP-like sensor domain (PAS domain)"/>
    <property type="match status" value="1"/>
</dbReference>
<evidence type="ECO:0000313" key="6">
    <source>
        <dbReference type="EMBL" id="TNV87936.1"/>
    </source>
</evidence>
<dbReference type="InterPro" id="IPR013767">
    <property type="entry name" value="PAS_fold"/>
</dbReference>
<feature type="transmembrane region" description="Helical" evidence="4">
    <location>
        <begin position="2015"/>
        <end position="2038"/>
    </location>
</feature>
<dbReference type="InterPro" id="IPR002110">
    <property type="entry name" value="Ankyrin_rpt"/>
</dbReference>
<evidence type="ECO:0000259" key="5">
    <source>
        <dbReference type="PROSITE" id="PS50112"/>
    </source>
</evidence>
<protein>
    <recommendedName>
        <fullName evidence="5">PAS domain-containing protein</fullName>
    </recommendedName>
</protein>
<feature type="transmembrane region" description="Helical" evidence="4">
    <location>
        <begin position="299"/>
        <end position="319"/>
    </location>
</feature>
<dbReference type="Pfam" id="PF12796">
    <property type="entry name" value="Ank_2"/>
    <property type="match status" value="2"/>
</dbReference>
<dbReference type="EMBL" id="RRYP01000139">
    <property type="protein sequence ID" value="TNV87936.1"/>
    <property type="molecule type" value="Genomic_DNA"/>
</dbReference>
<dbReference type="InterPro" id="IPR036770">
    <property type="entry name" value="Ankyrin_rpt-contain_sf"/>
</dbReference>
<dbReference type="InterPro" id="IPR035965">
    <property type="entry name" value="PAS-like_dom_sf"/>
</dbReference>
<feature type="region of interest" description="Disordered" evidence="3">
    <location>
        <begin position="1751"/>
        <end position="1770"/>
    </location>
</feature>
<feature type="repeat" description="ANK" evidence="1">
    <location>
        <begin position="2327"/>
        <end position="2359"/>
    </location>
</feature>
<dbReference type="PANTHER" id="PTHR31600:SF2">
    <property type="entry name" value="GAMETE ENRICHED GENE 10 PROTEIN-RELATED"/>
    <property type="match status" value="1"/>
</dbReference>
<evidence type="ECO:0000313" key="7">
    <source>
        <dbReference type="Proteomes" id="UP000785679"/>
    </source>
</evidence>
<dbReference type="PROSITE" id="PS50112">
    <property type="entry name" value="PAS"/>
    <property type="match status" value="1"/>
</dbReference>
<dbReference type="SMART" id="SM00248">
    <property type="entry name" value="ANK"/>
    <property type="match status" value="4"/>
</dbReference>
<feature type="repeat" description="ANK" evidence="1">
    <location>
        <begin position="2220"/>
        <end position="2252"/>
    </location>
</feature>
<organism evidence="6 7">
    <name type="scientific">Halteria grandinella</name>
    <dbReference type="NCBI Taxonomy" id="5974"/>
    <lineage>
        <taxon>Eukaryota</taxon>
        <taxon>Sar</taxon>
        <taxon>Alveolata</taxon>
        <taxon>Ciliophora</taxon>
        <taxon>Intramacronucleata</taxon>
        <taxon>Spirotrichea</taxon>
        <taxon>Stichotrichia</taxon>
        <taxon>Sporadotrichida</taxon>
        <taxon>Halteriidae</taxon>
        <taxon>Halteria</taxon>
    </lineage>
</organism>
<feature type="region of interest" description="Disordered" evidence="3">
    <location>
        <begin position="1854"/>
        <end position="1990"/>
    </location>
</feature>
<dbReference type="Proteomes" id="UP000785679">
    <property type="component" value="Unassembled WGS sequence"/>
</dbReference>
<dbReference type="GO" id="GO:0006355">
    <property type="term" value="P:regulation of DNA-templated transcription"/>
    <property type="evidence" value="ECO:0007669"/>
    <property type="project" value="InterPro"/>
</dbReference>
<keyword evidence="4" id="KW-0472">Membrane</keyword>
<feature type="domain" description="PAS" evidence="5">
    <location>
        <begin position="1066"/>
        <end position="1114"/>
    </location>
</feature>
<feature type="transmembrane region" description="Helical" evidence="4">
    <location>
        <begin position="478"/>
        <end position="497"/>
    </location>
</feature>
<feature type="compositionally biased region" description="Basic and acidic residues" evidence="3">
    <location>
        <begin position="1854"/>
        <end position="1881"/>
    </location>
</feature>
<reference evidence="6" key="1">
    <citation type="submission" date="2019-06" db="EMBL/GenBank/DDBJ databases">
        <authorList>
            <person name="Zheng W."/>
        </authorList>
    </citation>
    <scope>NUCLEOTIDE SEQUENCE</scope>
    <source>
        <strain evidence="6">QDHG01</strain>
    </source>
</reference>
<dbReference type="OrthoDB" id="312072at2759"/>
<dbReference type="InterPro" id="IPR057352">
    <property type="entry name" value="TPR_TmcB/C"/>
</dbReference>
<feature type="compositionally biased region" description="Polar residues" evidence="3">
    <location>
        <begin position="27"/>
        <end position="42"/>
    </location>
</feature>
<feature type="transmembrane region" description="Helical" evidence="4">
    <location>
        <begin position="258"/>
        <end position="279"/>
    </location>
</feature>
<feature type="compositionally biased region" description="Polar residues" evidence="3">
    <location>
        <begin position="1"/>
        <end position="20"/>
    </location>
</feature>
<feature type="transmembrane region" description="Helical" evidence="4">
    <location>
        <begin position="445"/>
        <end position="466"/>
    </location>
</feature>
<dbReference type="InterPro" id="IPR052994">
    <property type="entry name" value="Tiny_macrocysts_regulators"/>
</dbReference>
<feature type="coiled-coil region" evidence="2">
    <location>
        <begin position="42"/>
        <end position="110"/>
    </location>
</feature>
<feature type="transmembrane region" description="Helical" evidence="4">
    <location>
        <begin position="352"/>
        <end position="370"/>
    </location>
</feature>
<dbReference type="PROSITE" id="PS50088">
    <property type="entry name" value="ANK_REPEAT"/>
    <property type="match status" value="2"/>
</dbReference>
<feature type="compositionally biased region" description="Basic and acidic residues" evidence="3">
    <location>
        <begin position="633"/>
        <end position="643"/>
    </location>
</feature>
<dbReference type="Pfam" id="PF00989">
    <property type="entry name" value="PAS"/>
    <property type="match status" value="1"/>
</dbReference>
<feature type="transmembrane region" description="Helical" evidence="4">
    <location>
        <begin position="1626"/>
        <end position="1645"/>
    </location>
</feature>
<keyword evidence="1" id="KW-0040">ANK repeat</keyword>
<dbReference type="Pfam" id="PF25474">
    <property type="entry name" value="TPR_TmcB"/>
    <property type="match status" value="1"/>
</dbReference>
<keyword evidence="7" id="KW-1185">Reference proteome</keyword>
<dbReference type="NCBIfam" id="TIGR00229">
    <property type="entry name" value="sensory_box"/>
    <property type="match status" value="1"/>
</dbReference>
<dbReference type="InterPro" id="IPR000014">
    <property type="entry name" value="PAS"/>
</dbReference>
<accession>A0A8J8TB24</accession>
<dbReference type="PANTHER" id="PTHR31600">
    <property type="entry name" value="TINY MACROCYSTS PROTEIN B-RELATED"/>
    <property type="match status" value="1"/>
</dbReference>
<evidence type="ECO:0000256" key="1">
    <source>
        <dbReference type="PROSITE-ProRule" id="PRU00023"/>
    </source>
</evidence>
<feature type="compositionally biased region" description="Basic and acidic residues" evidence="3">
    <location>
        <begin position="1918"/>
        <end position="1929"/>
    </location>
</feature>